<organism evidence="1 2">
    <name type="scientific">Bacillus glycinifermentans</name>
    <dbReference type="NCBI Taxonomy" id="1664069"/>
    <lineage>
        <taxon>Bacteria</taxon>
        <taxon>Bacillati</taxon>
        <taxon>Bacillota</taxon>
        <taxon>Bacilli</taxon>
        <taxon>Bacillales</taxon>
        <taxon>Bacillaceae</taxon>
        <taxon>Bacillus</taxon>
    </lineage>
</organism>
<gene>
    <name evidence="1" type="ORF">P8828_24390</name>
</gene>
<reference evidence="1 2" key="1">
    <citation type="submission" date="2023-03" db="EMBL/GenBank/DDBJ databases">
        <title>Agriculturally important microbes genome sequencing.</title>
        <authorList>
            <person name="Dunlap C."/>
        </authorList>
    </citation>
    <scope>NUCLEOTIDE SEQUENCE [LARGE SCALE GENOMIC DNA]</scope>
    <source>
        <strain evidence="1 2">CBP-3203</strain>
    </source>
</reference>
<evidence type="ECO:0000313" key="1">
    <source>
        <dbReference type="EMBL" id="MEC0487889.1"/>
    </source>
</evidence>
<comment type="caution">
    <text evidence="1">The sequence shown here is derived from an EMBL/GenBank/DDBJ whole genome shotgun (WGS) entry which is preliminary data.</text>
</comment>
<proteinExistence type="predicted"/>
<name>A0ABU6HAC5_9BACI</name>
<keyword evidence="2" id="KW-1185">Reference proteome</keyword>
<accession>A0ABU6HAC5</accession>
<sequence>MTVPVQLFCGENEPHRSLMLPIKNRIEISKAEGGIWTSTYHKENGSDWIQVYDLIKGIPEEGLDGWLLIPSMDARVYTVSTLADLLWLHEKYEQKNAGVPDFIKSLDFEKMTDDFDAIHLTKEGQQQTRHSRPVNLWGWDSESTHWFRWCFEKVEYIGKVRGF</sequence>
<dbReference type="RefSeq" id="WP_156415988.1">
    <property type="nucleotide sequence ID" value="NZ_JARRTL010000047.1"/>
</dbReference>
<evidence type="ECO:0000313" key="2">
    <source>
        <dbReference type="Proteomes" id="UP001341297"/>
    </source>
</evidence>
<dbReference type="EMBL" id="JARRTL010000047">
    <property type="protein sequence ID" value="MEC0487889.1"/>
    <property type="molecule type" value="Genomic_DNA"/>
</dbReference>
<protein>
    <submittedName>
        <fullName evidence="1">Uncharacterized protein</fullName>
    </submittedName>
</protein>
<dbReference type="Proteomes" id="UP001341297">
    <property type="component" value="Unassembled WGS sequence"/>
</dbReference>